<proteinExistence type="predicted"/>
<name>A0A4P9ZQK8_9FUNG</name>
<organism evidence="1 2">
    <name type="scientific">Dimargaris cristalligena</name>
    <dbReference type="NCBI Taxonomy" id="215637"/>
    <lineage>
        <taxon>Eukaryota</taxon>
        <taxon>Fungi</taxon>
        <taxon>Fungi incertae sedis</taxon>
        <taxon>Zoopagomycota</taxon>
        <taxon>Kickxellomycotina</taxon>
        <taxon>Dimargaritomycetes</taxon>
        <taxon>Dimargaritales</taxon>
        <taxon>Dimargaritaceae</taxon>
        <taxon>Dimargaris</taxon>
    </lineage>
</organism>
<evidence type="ECO:0000313" key="2">
    <source>
        <dbReference type="Proteomes" id="UP000268162"/>
    </source>
</evidence>
<dbReference type="STRING" id="215637.A0A4P9ZQK8"/>
<keyword evidence="2" id="KW-1185">Reference proteome</keyword>
<dbReference type="EMBL" id="ML003023">
    <property type="protein sequence ID" value="RKP34922.1"/>
    <property type="molecule type" value="Genomic_DNA"/>
</dbReference>
<gene>
    <name evidence="1" type="ORF">BJ085DRAFT_34136</name>
</gene>
<feature type="non-terminal residue" evidence="1">
    <location>
        <position position="1057"/>
    </location>
</feature>
<accession>A0A4P9ZQK8</accession>
<sequence>MVAANPAHSASRWATLDSASALQQALQWVDTTQSTNATLRKRAARNPDYRYLTSEEKFSLAEYIAQNDQVNIPRKHVVLANWVLDELYNDIFLKPTGATMGHFRRHQYWHILVDNTHKLVYGECRASWTGFSSETTLVAISHSRHRLSTDYSQAVPVVLAQVFKQLVDEAPTDLVDPSRTVALVPVFRAIEEWFTCLSDTDIPSHARAFLKELAEATTYCCQWLGHLVRASTTATTNQADLRQLLVLAASLLNTLVPLMKDATVDNSNTVRQFNLTSQQLLPAYATVLYWLPQMATIAPQLAPICANLKLEITTAFEIFLFPLGQMVRFEKAVAKVNPLDSTAVSGSKRVRTLDNQGGYQVVLFHQLSSMVLGTQRDLALAALTVMPVLLRQFITRWERSQVQEAAAATQAPKFGKQPLTAAVASSTAESVPFTFFSHFWVIVSQFFQQSIITESGSVGFSRPGSEETTQLSFETLAQFLECFLQENLLGAPGTPQYHEQLGRITPILETTMKVLRWAPGQAHHHSNGGEFQRIGLRLANAYGQVDLSLVAAYLAELAVYAVAPLPAAQSEAMALLLSTLKVHAQSRQLDVWFDHLIKAIPPGFSRYPVDLARTAKSPVLTEQVLSALMSTINGDLPFALVPTIVTGFGQEITQINDNLRSQATASAKPSSENKAAILALSRSLETLAVLMTYFVTSVGPDSRQQHVRWDNQLGELFTTLVQPLWDGAGEVSSSSSTQETQLLARNSRVFAGLSLHGALFEVSEAYRQRFMVPEALAGLWNTTAGSDVNTLTPQAKTTLLIDSLQMVSYLVSQPHMVLATAPGLTQTALIEAIRQGVDRSLSLVHWKVLEKAIGSEIKTGTASWDRHVFNVNESNEVTAQWFVVAHDYLDLIARYASPEWIPRLLAIITRAAPTPSSTTVTATTDSITQVNHLVLSSAPFYEIPELHPALAHLLIDQLVHHLGTTVRSAAGKSDAHKTTAKALAKWSSVTTKKAPKALAKLVDQLYDPSTAPPSRTTASSATKVVDAWQTLSSHLGAILGMPLDMWTADQARTLLNA</sequence>
<protein>
    <submittedName>
        <fullName evidence="1">Uncharacterized protein</fullName>
    </submittedName>
</protein>
<dbReference type="AlphaFoldDB" id="A0A4P9ZQK8"/>
<dbReference type="Proteomes" id="UP000268162">
    <property type="component" value="Unassembled WGS sequence"/>
</dbReference>
<evidence type="ECO:0000313" key="1">
    <source>
        <dbReference type="EMBL" id="RKP34922.1"/>
    </source>
</evidence>
<reference evidence="2" key="1">
    <citation type="journal article" date="2018" name="Nat. Microbiol.">
        <title>Leveraging single-cell genomics to expand the fungal tree of life.</title>
        <authorList>
            <person name="Ahrendt S.R."/>
            <person name="Quandt C.A."/>
            <person name="Ciobanu D."/>
            <person name="Clum A."/>
            <person name="Salamov A."/>
            <person name="Andreopoulos B."/>
            <person name="Cheng J.F."/>
            <person name="Woyke T."/>
            <person name="Pelin A."/>
            <person name="Henrissat B."/>
            <person name="Reynolds N.K."/>
            <person name="Benny G.L."/>
            <person name="Smith M.E."/>
            <person name="James T.Y."/>
            <person name="Grigoriev I.V."/>
        </authorList>
    </citation>
    <scope>NUCLEOTIDE SEQUENCE [LARGE SCALE GENOMIC DNA]</scope>
    <source>
        <strain evidence="2">RSA 468</strain>
    </source>
</reference>